<evidence type="ECO:0000256" key="3">
    <source>
        <dbReference type="PROSITE-ProRule" id="PRU00236"/>
    </source>
</evidence>
<proteinExistence type="predicted"/>
<dbReference type="OrthoDB" id="424302at2759"/>
<dbReference type="STRING" id="158441.A0A226DIF1"/>
<evidence type="ECO:0000313" key="6">
    <source>
        <dbReference type="EMBL" id="OXA43966.1"/>
    </source>
</evidence>
<keyword evidence="7" id="KW-1185">Reference proteome</keyword>
<dbReference type="PANTHER" id="PTHR11085">
    <property type="entry name" value="NAD-DEPENDENT PROTEIN DEACYLASE SIRTUIN-5, MITOCHONDRIAL-RELATED"/>
    <property type="match status" value="1"/>
</dbReference>
<dbReference type="Proteomes" id="UP000198287">
    <property type="component" value="Unassembled WGS sequence"/>
</dbReference>
<feature type="domain" description="Deacetylase sirtuin-type" evidence="5">
    <location>
        <begin position="70"/>
        <end position="275"/>
    </location>
</feature>
<dbReference type="PANTHER" id="PTHR11085:SF10">
    <property type="entry name" value="NAD-DEPENDENT PROTEIN DEACYLASE SIRTUIN-5, MITOCHONDRIAL-RELATED"/>
    <property type="match status" value="1"/>
</dbReference>
<dbReference type="GO" id="GO:0017136">
    <property type="term" value="F:histone deacetylase activity, NAD-dependent"/>
    <property type="evidence" value="ECO:0007669"/>
    <property type="project" value="TreeGrafter"/>
</dbReference>
<dbReference type="GO" id="GO:0005759">
    <property type="term" value="C:mitochondrial matrix"/>
    <property type="evidence" value="ECO:0007669"/>
    <property type="project" value="TreeGrafter"/>
</dbReference>
<evidence type="ECO:0000256" key="1">
    <source>
        <dbReference type="ARBA" id="ARBA00022679"/>
    </source>
</evidence>
<dbReference type="EMBL" id="LNIX01000020">
    <property type="protein sequence ID" value="OXA43966.1"/>
    <property type="molecule type" value="Genomic_DNA"/>
</dbReference>
<dbReference type="SUPFAM" id="SSF52467">
    <property type="entry name" value="DHS-like NAD/FAD-binding domain"/>
    <property type="match status" value="1"/>
</dbReference>
<organism evidence="6 7">
    <name type="scientific">Folsomia candida</name>
    <name type="common">Springtail</name>
    <dbReference type="NCBI Taxonomy" id="158441"/>
    <lineage>
        <taxon>Eukaryota</taxon>
        <taxon>Metazoa</taxon>
        <taxon>Ecdysozoa</taxon>
        <taxon>Arthropoda</taxon>
        <taxon>Hexapoda</taxon>
        <taxon>Collembola</taxon>
        <taxon>Entomobryomorpha</taxon>
        <taxon>Isotomoidea</taxon>
        <taxon>Isotomidae</taxon>
        <taxon>Proisotominae</taxon>
        <taxon>Folsomia</taxon>
    </lineage>
</organism>
<sequence length="275" mass="30739">MANKRHEKKSTWFHTEGKASPGKQNSDIHQTSSNLNISKDHLMNKLIRRFTATSSSPATKLNLNFVPKHEPPRSQDIAELQQFLSDHSRILVITGAGVSTESGIPDYRSEDVGLFATSNQKPMKIQEFLSSSTAQKRYWARNFFAWPRFSSFTPNIAHQTVRDWELGGKDIQKWFNIPPCPSCGGVLKPDIVFFGDNVPKAKVELIYDHLNSSDALLVLGSSLQTFSAFRYIITARELGMRVAIVTLGPTRGDSLANLKLICRVGEILPLVKAKL</sequence>
<dbReference type="InterPro" id="IPR003000">
    <property type="entry name" value="Sirtuin"/>
</dbReference>
<feature type="region of interest" description="Disordered" evidence="4">
    <location>
        <begin position="1"/>
        <end position="31"/>
    </location>
</feature>
<comment type="caution">
    <text evidence="3">Lacks conserved residue(s) required for the propagation of feature annotation.</text>
</comment>
<dbReference type="OMA" id="VRQQYWA"/>
<comment type="caution">
    <text evidence="6">The sequence shown here is derived from an EMBL/GenBank/DDBJ whole genome shotgun (WGS) entry which is preliminary data.</text>
</comment>
<dbReference type="GO" id="GO:0070403">
    <property type="term" value="F:NAD+ binding"/>
    <property type="evidence" value="ECO:0007669"/>
    <property type="project" value="InterPro"/>
</dbReference>
<evidence type="ECO:0000259" key="5">
    <source>
        <dbReference type="PROSITE" id="PS50305"/>
    </source>
</evidence>
<evidence type="ECO:0000256" key="4">
    <source>
        <dbReference type="SAM" id="MobiDB-lite"/>
    </source>
</evidence>
<dbReference type="PROSITE" id="PS50305">
    <property type="entry name" value="SIRTUIN"/>
    <property type="match status" value="1"/>
</dbReference>
<dbReference type="InterPro" id="IPR050134">
    <property type="entry name" value="NAD-dep_sirtuin_deacylases"/>
</dbReference>
<dbReference type="Pfam" id="PF02146">
    <property type="entry name" value="SIR2"/>
    <property type="match status" value="2"/>
</dbReference>
<dbReference type="InterPro" id="IPR029035">
    <property type="entry name" value="DHS-like_NAD/FAD-binding_dom"/>
</dbReference>
<feature type="compositionally biased region" description="Polar residues" evidence="4">
    <location>
        <begin position="22"/>
        <end position="31"/>
    </location>
</feature>
<evidence type="ECO:0000256" key="2">
    <source>
        <dbReference type="ARBA" id="ARBA00023027"/>
    </source>
</evidence>
<dbReference type="InterPro" id="IPR026590">
    <property type="entry name" value="Ssirtuin_cat_dom"/>
</dbReference>
<accession>A0A226DIF1</accession>
<keyword evidence="1" id="KW-0808">Transferase</keyword>
<gene>
    <name evidence="6" type="ORF">Fcan01_21180</name>
</gene>
<keyword evidence="2" id="KW-0520">NAD</keyword>
<protein>
    <submittedName>
        <fullName evidence="6">NAD-dependent protein deacylase Sirt4</fullName>
    </submittedName>
</protein>
<dbReference type="InterPro" id="IPR026591">
    <property type="entry name" value="Sirtuin_cat_small_dom_sf"/>
</dbReference>
<name>A0A226DIF1_FOLCA</name>
<dbReference type="Gene3D" id="3.40.50.1220">
    <property type="entry name" value="TPP-binding domain"/>
    <property type="match status" value="2"/>
</dbReference>
<dbReference type="AlphaFoldDB" id="A0A226DIF1"/>
<evidence type="ECO:0000313" key="7">
    <source>
        <dbReference type="Proteomes" id="UP000198287"/>
    </source>
</evidence>
<dbReference type="Gene3D" id="3.30.1600.10">
    <property type="entry name" value="SIR2/SIRT2 'Small Domain"/>
    <property type="match status" value="2"/>
</dbReference>
<reference evidence="6 7" key="1">
    <citation type="submission" date="2015-12" db="EMBL/GenBank/DDBJ databases">
        <title>The genome of Folsomia candida.</title>
        <authorList>
            <person name="Faddeeva A."/>
            <person name="Derks M.F."/>
            <person name="Anvar Y."/>
            <person name="Smit S."/>
            <person name="Van Straalen N."/>
            <person name="Roelofs D."/>
        </authorList>
    </citation>
    <scope>NUCLEOTIDE SEQUENCE [LARGE SCALE GENOMIC DNA]</scope>
    <source>
        <strain evidence="6 7">VU population</strain>
        <tissue evidence="6">Whole body</tissue>
    </source>
</reference>